<dbReference type="InterPro" id="IPR040344">
    <property type="entry name" value="At3g17950-like"/>
</dbReference>
<name>A0AAN9HVE7_CROPI</name>
<sequence length="195" mass="21861">MSYSVYRKICTFQMDLHEEMTTLVRTIITAEYLPASPPVDGSFHVYASGLFDISQKNDEMPIGWPLGLGILNMRLRNVDSTPTAPREPYSIHVRSTSFSSFSSSNLDTESTVSFFQDKSVTLGRLIGIRPGERRGRLYFPNSLRFEEKEKKTIAKGSCSHDASKEQQVEMSGGICIPTLLDALLKINKSKKNSKN</sequence>
<keyword evidence="2" id="KW-1185">Reference proteome</keyword>
<dbReference type="AlphaFoldDB" id="A0AAN9HVE7"/>
<gene>
    <name evidence="1" type="ORF">RIF29_35865</name>
</gene>
<proteinExistence type="predicted"/>
<reference evidence="1 2" key="1">
    <citation type="submission" date="2024-01" db="EMBL/GenBank/DDBJ databases">
        <title>The genomes of 5 underutilized Papilionoideae crops provide insights into root nodulation and disease resistanc.</title>
        <authorList>
            <person name="Yuan L."/>
        </authorList>
    </citation>
    <scope>NUCLEOTIDE SEQUENCE [LARGE SCALE GENOMIC DNA]</scope>
    <source>
        <strain evidence="1">ZHUSHIDOU_FW_LH</strain>
        <tissue evidence="1">Leaf</tissue>
    </source>
</reference>
<evidence type="ECO:0000313" key="1">
    <source>
        <dbReference type="EMBL" id="KAK7252128.1"/>
    </source>
</evidence>
<organism evidence="1 2">
    <name type="scientific">Crotalaria pallida</name>
    <name type="common">Smooth rattlebox</name>
    <name type="synonym">Crotalaria striata</name>
    <dbReference type="NCBI Taxonomy" id="3830"/>
    <lineage>
        <taxon>Eukaryota</taxon>
        <taxon>Viridiplantae</taxon>
        <taxon>Streptophyta</taxon>
        <taxon>Embryophyta</taxon>
        <taxon>Tracheophyta</taxon>
        <taxon>Spermatophyta</taxon>
        <taxon>Magnoliopsida</taxon>
        <taxon>eudicotyledons</taxon>
        <taxon>Gunneridae</taxon>
        <taxon>Pentapetalae</taxon>
        <taxon>rosids</taxon>
        <taxon>fabids</taxon>
        <taxon>Fabales</taxon>
        <taxon>Fabaceae</taxon>
        <taxon>Papilionoideae</taxon>
        <taxon>50 kb inversion clade</taxon>
        <taxon>genistoids sensu lato</taxon>
        <taxon>core genistoids</taxon>
        <taxon>Crotalarieae</taxon>
        <taxon>Crotalaria</taxon>
    </lineage>
</organism>
<dbReference type="PANTHER" id="PTHR33544:SF14">
    <property type="entry name" value="PROTEIN, PUTATIVE-RELATED"/>
    <property type="match status" value="1"/>
</dbReference>
<dbReference type="PANTHER" id="PTHR33544">
    <property type="entry name" value="DUF4005 DOMAIN-CONTAINING PROTEIN-RELATED"/>
    <property type="match status" value="1"/>
</dbReference>
<evidence type="ECO:0000313" key="2">
    <source>
        <dbReference type="Proteomes" id="UP001372338"/>
    </source>
</evidence>
<protein>
    <submittedName>
        <fullName evidence="1">Uncharacterized protein</fullName>
    </submittedName>
</protein>
<dbReference type="Proteomes" id="UP001372338">
    <property type="component" value="Unassembled WGS sequence"/>
</dbReference>
<accession>A0AAN9HVE7</accession>
<dbReference type="EMBL" id="JAYWIO010000007">
    <property type="protein sequence ID" value="KAK7252128.1"/>
    <property type="molecule type" value="Genomic_DNA"/>
</dbReference>
<comment type="caution">
    <text evidence="1">The sequence shown here is derived from an EMBL/GenBank/DDBJ whole genome shotgun (WGS) entry which is preliminary data.</text>
</comment>